<evidence type="ECO:0000256" key="4">
    <source>
        <dbReference type="ARBA" id="ARBA00022679"/>
    </source>
</evidence>
<evidence type="ECO:0000313" key="8">
    <source>
        <dbReference type="RefSeq" id="XP_014678781.1"/>
    </source>
</evidence>
<gene>
    <name evidence="8" type="primary">LOC106818600</name>
</gene>
<keyword evidence="5" id="KW-0472">Membrane</keyword>
<dbReference type="PANTHER" id="PTHR11929:SF145">
    <property type="entry name" value="ALPHA-(1,3)-FUCOSYLTRANSFERASE FUT-1"/>
    <property type="match status" value="1"/>
</dbReference>
<keyword evidence="7" id="KW-1185">Reference proteome</keyword>
<dbReference type="InterPro" id="IPR001503">
    <property type="entry name" value="Glyco_trans_10"/>
</dbReference>
<name>A0ABM1F2W0_PRICU</name>
<keyword evidence="5" id="KW-0812">Transmembrane</keyword>
<comment type="subcellular location">
    <subcellularLocation>
        <location evidence="5">Golgi apparatus</location>
        <location evidence="5">Golgi stack membrane</location>
        <topology evidence="5">Single-pass type II membrane protein</topology>
    </subcellularLocation>
</comment>
<feature type="domain" description="Fucosyltransferase C-terminal" evidence="6">
    <location>
        <begin position="20"/>
        <end position="151"/>
    </location>
</feature>
<accession>A0ABM1F2W0</accession>
<organism evidence="7 8">
    <name type="scientific">Priapulus caudatus</name>
    <name type="common">Priapulid worm</name>
    <dbReference type="NCBI Taxonomy" id="37621"/>
    <lineage>
        <taxon>Eukaryota</taxon>
        <taxon>Metazoa</taxon>
        <taxon>Ecdysozoa</taxon>
        <taxon>Scalidophora</taxon>
        <taxon>Priapulida</taxon>
        <taxon>Priapulimorpha</taxon>
        <taxon>Priapulimorphida</taxon>
        <taxon>Priapulidae</taxon>
        <taxon>Priapulus</taxon>
    </lineage>
</organism>
<evidence type="ECO:0000313" key="7">
    <source>
        <dbReference type="Proteomes" id="UP000695022"/>
    </source>
</evidence>
<dbReference type="Gene3D" id="3.40.50.11660">
    <property type="entry name" value="Glycosyl transferase family 10, C-terminal domain"/>
    <property type="match status" value="1"/>
</dbReference>
<reference evidence="8" key="1">
    <citation type="submission" date="2025-08" db="UniProtKB">
        <authorList>
            <consortium name="RefSeq"/>
        </authorList>
    </citation>
    <scope>IDENTIFICATION</scope>
</reference>
<comment type="pathway">
    <text evidence="1">Protein modification; protein glycosylation.</text>
</comment>
<dbReference type="EC" id="2.4.1.-" evidence="5"/>
<proteinExistence type="inferred from homology"/>
<keyword evidence="4 5" id="KW-0808">Transferase</keyword>
<dbReference type="PANTHER" id="PTHR11929">
    <property type="entry name" value="ALPHA- 1,3 -FUCOSYLTRANSFERASE"/>
    <property type="match status" value="1"/>
</dbReference>
<protein>
    <recommendedName>
        <fullName evidence="5">Fucosyltransferase</fullName>
        <ecNumber evidence="5">2.4.1.-</ecNumber>
    </recommendedName>
</protein>
<evidence type="ECO:0000259" key="6">
    <source>
        <dbReference type="Pfam" id="PF00852"/>
    </source>
</evidence>
<evidence type="ECO:0000256" key="5">
    <source>
        <dbReference type="RuleBase" id="RU003832"/>
    </source>
</evidence>
<evidence type="ECO:0000256" key="3">
    <source>
        <dbReference type="ARBA" id="ARBA00022676"/>
    </source>
</evidence>
<comment type="similarity">
    <text evidence="2 5">Belongs to the glycosyltransferase 10 family.</text>
</comment>
<keyword evidence="3 5" id="KW-0328">Glycosyltransferase</keyword>
<dbReference type="InterPro" id="IPR055270">
    <property type="entry name" value="Glyco_tran_10_C"/>
</dbReference>
<keyword evidence="5" id="KW-0333">Golgi apparatus</keyword>
<evidence type="ECO:0000256" key="1">
    <source>
        <dbReference type="ARBA" id="ARBA00004922"/>
    </source>
</evidence>
<dbReference type="InterPro" id="IPR038577">
    <property type="entry name" value="GT10-like_C_sf"/>
</dbReference>
<sequence>MDFCSPKQKECIRTPGSKLAITEDCTANVVSNYKFYLAFENCNCREYITEKFWRNALQTNSVPIVMGAPREDLRRFAPPGSYIHVDDFETVEQLANYLQELDADDVAYSRYFRWKQLGEVFMMPRDAYCRLCEALHDANAPVQWYDHIDYWWSKTDCVAPHKDIDEETGMGLRNDPNKFKISAPK</sequence>
<evidence type="ECO:0000256" key="2">
    <source>
        <dbReference type="ARBA" id="ARBA00008919"/>
    </source>
</evidence>
<dbReference type="SUPFAM" id="SSF53756">
    <property type="entry name" value="UDP-Glycosyltransferase/glycogen phosphorylase"/>
    <property type="match status" value="1"/>
</dbReference>
<dbReference type="RefSeq" id="XP_014678781.1">
    <property type="nucleotide sequence ID" value="XM_014823295.1"/>
</dbReference>
<dbReference type="Proteomes" id="UP000695022">
    <property type="component" value="Unplaced"/>
</dbReference>
<dbReference type="Pfam" id="PF00852">
    <property type="entry name" value="Glyco_transf_10"/>
    <property type="match status" value="1"/>
</dbReference>
<dbReference type="GeneID" id="106818600"/>